<dbReference type="InterPro" id="IPR021737">
    <property type="entry name" value="Phage_phiKZ_Orf197"/>
</dbReference>
<dbReference type="Pfam" id="PF11750">
    <property type="entry name" value="DUF3307"/>
    <property type="match status" value="1"/>
</dbReference>
<evidence type="ECO:0000313" key="2">
    <source>
        <dbReference type="Proteomes" id="UP000317982"/>
    </source>
</evidence>
<sequence length="139" mass="14353">MNRGGTFAAAGFALLAGHQAGDHLVQTDHQAQHKASDGAKGWRAMAGHVASYTACQAVALAGLSAAGVKLRPSRALAALAVSAGTHAFIDRRWPVVWWQDRTGSGPFVRLADHGINGAYLSDQAAHVVCLYVAALVAAA</sequence>
<dbReference type="Proteomes" id="UP000317982">
    <property type="component" value="Unassembled WGS sequence"/>
</dbReference>
<reference evidence="1 2" key="1">
    <citation type="submission" date="2019-07" db="EMBL/GenBank/DDBJ databases">
        <title>Cryptosporangium phraense sp. nov., isolated from plant litter.</title>
        <authorList>
            <person name="Suriyachadkun C."/>
        </authorList>
    </citation>
    <scope>NUCLEOTIDE SEQUENCE [LARGE SCALE GENOMIC DNA]</scope>
    <source>
        <strain evidence="1 2">A-T 5661</strain>
    </source>
</reference>
<dbReference type="OrthoDB" id="3542456at2"/>
<dbReference type="RefSeq" id="WP_142705334.1">
    <property type="nucleotide sequence ID" value="NZ_VIRS01000009.1"/>
</dbReference>
<dbReference type="EMBL" id="VIRS01000009">
    <property type="protein sequence ID" value="TQS44343.1"/>
    <property type="molecule type" value="Genomic_DNA"/>
</dbReference>
<accession>A0A545ASR4</accession>
<dbReference type="AlphaFoldDB" id="A0A545ASR4"/>
<evidence type="ECO:0000313" key="1">
    <source>
        <dbReference type="EMBL" id="TQS44343.1"/>
    </source>
</evidence>
<protein>
    <submittedName>
        <fullName evidence="1">DUF3307 domain-containing protein</fullName>
    </submittedName>
</protein>
<comment type="caution">
    <text evidence="1">The sequence shown here is derived from an EMBL/GenBank/DDBJ whole genome shotgun (WGS) entry which is preliminary data.</text>
</comment>
<dbReference type="InParanoid" id="A0A545ASR4"/>
<name>A0A545ASR4_9ACTN</name>
<keyword evidence="2" id="KW-1185">Reference proteome</keyword>
<gene>
    <name evidence="1" type="ORF">FL583_15535</name>
</gene>
<proteinExistence type="predicted"/>
<organism evidence="1 2">
    <name type="scientific">Cryptosporangium phraense</name>
    <dbReference type="NCBI Taxonomy" id="2593070"/>
    <lineage>
        <taxon>Bacteria</taxon>
        <taxon>Bacillati</taxon>
        <taxon>Actinomycetota</taxon>
        <taxon>Actinomycetes</taxon>
        <taxon>Cryptosporangiales</taxon>
        <taxon>Cryptosporangiaceae</taxon>
        <taxon>Cryptosporangium</taxon>
    </lineage>
</organism>